<dbReference type="InterPro" id="IPR051311">
    <property type="entry name" value="DedA_domain"/>
</dbReference>
<keyword evidence="6 7" id="KW-0472">Membrane</keyword>
<keyword evidence="10" id="KW-1185">Reference proteome</keyword>
<feature type="transmembrane region" description="Helical" evidence="7">
    <location>
        <begin position="12"/>
        <end position="30"/>
    </location>
</feature>
<comment type="similarity">
    <text evidence="2">Belongs to the DedA family.</text>
</comment>
<feature type="transmembrane region" description="Helical" evidence="7">
    <location>
        <begin position="140"/>
        <end position="160"/>
    </location>
</feature>
<evidence type="ECO:0000256" key="5">
    <source>
        <dbReference type="ARBA" id="ARBA00022989"/>
    </source>
</evidence>
<evidence type="ECO:0000256" key="4">
    <source>
        <dbReference type="ARBA" id="ARBA00022692"/>
    </source>
</evidence>
<feature type="transmembrane region" description="Helical" evidence="7">
    <location>
        <begin position="50"/>
        <end position="71"/>
    </location>
</feature>
<evidence type="ECO:0000259" key="8">
    <source>
        <dbReference type="Pfam" id="PF09335"/>
    </source>
</evidence>
<evidence type="ECO:0000256" key="2">
    <source>
        <dbReference type="ARBA" id="ARBA00010792"/>
    </source>
</evidence>
<dbReference type="InterPro" id="IPR032816">
    <property type="entry name" value="VTT_dom"/>
</dbReference>
<gene>
    <name evidence="9" type="ORF">J0895_17705</name>
</gene>
<evidence type="ECO:0000256" key="7">
    <source>
        <dbReference type="SAM" id="Phobius"/>
    </source>
</evidence>
<dbReference type="EMBL" id="JAFLQW010000464">
    <property type="protein sequence ID" value="MBO0350866.1"/>
    <property type="molecule type" value="Genomic_DNA"/>
</dbReference>
<evidence type="ECO:0000256" key="1">
    <source>
        <dbReference type="ARBA" id="ARBA00004651"/>
    </source>
</evidence>
<reference evidence="9 10" key="1">
    <citation type="submission" date="2021-03" db="EMBL/GenBank/DDBJ databases">
        <title>Metabolic Capacity of the Antarctic Cyanobacterium Phormidium pseudopriestleyi that Sustains Oxygenic Photosynthesis in the Presence of Hydrogen Sulfide.</title>
        <authorList>
            <person name="Lumian J.E."/>
            <person name="Jungblut A.D."/>
            <person name="Dillon M.L."/>
            <person name="Hawes I."/>
            <person name="Doran P.T."/>
            <person name="Mackey T.J."/>
            <person name="Dick G.J."/>
            <person name="Grettenberger C.L."/>
            <person name="Sumner D.Y."/>
        </authorList>
    </citation>
    <scope>NUCLEOTIDE SEQUENCE [LARGE SCALE GENOMIC DNA]</scope>
    <source>
        <strain evidence="9 10">FRX01</strain>
    </source>
</reference>
<feature type="domain" description="VTT" evidence="8">
    <location>
        <begin position="30"/>
        <end position="159"/>
    </location>
</feature>
<evidence type="ECO:0000256" key="3">
    <source>
        <dbReference type="ARBA" id="ARBA00022475"/>
    </source>
</evidence>
<evidence type="ECO:0000313" key="9">
    <source>
        <dbReference type="EMBL" id="MBO0350866.1"/>
    </source>
</evidence>
<keyword evidence="3" id="KW-1003">Cell membrane</keyword>
<keyword evidence="5 7" id="KW-1133">Transmembrane helix</keyword>
<sequence>MLDWITNTITAFNYWGIALLMFLENIIPPIPSELIMPLAGFTVTQGKLTFWGVVVAGTIGSLLGALPWYYVSRRLGENQLKRWIDKYGKWLNLTNEDIDKSQDSFRKYGAAVVLFGRLIPGIRTFISVPAGLQKMPWLEFLGFSLIGSLCWNLLLTYAGFMLGQNFGLVEKFLGPVAAVVLLGLALFLIVWVVQRKKPAQ</sequence>
<feature type="transmembrane region" description="Helical" evidence="7">
    <location>
        <begin position="172"/>
        <end position="193"/>
    </location>
</feature>
<dbReference type="Pfam" id="PF09335">
    <property type="entry name" value="VTT_dom"/>
    <property type="match status" value="1"/>
</dbReference>
<proteinExistence type="inferred from homology"/>
<comment type="subcellular location">
    <subcellularLocation>
        <location evidence="1">Cell membrane</location>
        <topology evidence="1">Multi-pass membrane protein</topology>
    </subcellularLocation>
</comment>
<evidence type="ECO:0000256" key="6">
    <source>
        <dbReference type="ARBA" id="ARBA00023136"/>
    </source>
</evidence>
<accession>A0ABS3FUR1</accession>
<dbReference type="Proteomes" id="UP000664844">
    <property type="component" value="Unassembled WGS sequence"/>
</dbReference>
<protein>
    <submittedName>
        <fullName evidence="9">DedA family protein</fullName>
    </submittedName>
</protein>
<dbReference type="PANTHER" id="PTHR42709">
    <property type="entry name" value="ALKALINE PHOSPHATASE LIKE PROTEIN"/>
    <property type="match status" value="1"/>
</dbReference>
<dbReference type="RefSeq" id="WP_207089334.1">
    <property type="nucleotide sequence ID" value="NZ_JAFLQW010000464.1"/>
</dbReference>
<name>A0ABS3FUR1_9CYAN</name>
<evidence type="ECO:0000313" key="10">
    <source>
        <dbReference type="Proteomes" id="UP000664844"/>
    </source>
</evidence>
<keyword evidence="4 7" id="KW-0812">Transmembrane</keyword>
<dbReference type="PANTHER" id="PTHR42709:SF6">
    <property type="entry name" value="UNDECAPRENYL PHOSPHATE TRANSPORTER A"/>
    <property type="match status" value="1"/>
</dbReference>
<comment type="caution">
    <text evidence="9">The sequence shown here is derived from an EMBL/GenBank/DDBJ whole genome shotgun (WGS) entry which is preliminary data.</text>
</comment>
<organism evidence="9 10">
    <name type="scientific">Phormidium pseudopriestleyi FRX01</name>
    <dbReference type="NCBI Taxonomy" id="1759528"/>
    <lineage>
        <taxon>Bacteria</taxon>
        <taxon>Bacillati</taxon>
        <taxon>Cyanobacteriota</taxon>
        <taxon>Cyanophyceae</taxon>
        <taxon>Oscillatoriophycideae</taxon>
        <taxon>Oscillatoriales</taxon>
        <taxon>Oscillatoriaceae</taxon>
        <taxon>Phormidium</taxon>
    </lineage>
</organism>